<evidence type="ECO:0000256" key="1">
    <source>
        <dbReference type="SAM" id="MobiDB-lite"/>
    </source>
</evidence>
<dbReference type="Proteomes" id="UP000243459">
    <property type="component" value="Chromosome 7"/>
</dbReference>
<name>A0A5P1EFX9_ASPOF</name>
<reference evidence="3" key="1">
    <citation type="journal article" date="2017" name="Nat. Commun.">
        <title>The asparagus genome sheds light on the origin and evolution of a young Y chromosome.</title>
        <authorList>
            <person name="Harkess A."/>
            <person name="Zhou J."/>
            <person name="Xu C."/>
            <person name="Bowers J.E."/>
            <person name="Van der Hulst R."/>
            <person name="Ayyampalayam S."/>
            <person name="Mercati F."/>
            <person name="Riccardi P."/>
            <person name="McKain M.R."/>
            <person name="Kakrana A."/>
            <person name="Tang H."/>
            <person name="Ray J."/>
            <person name="Groenendijk J."/>
            <person name="Arikit S."/>
            <person name="Mathioni S.M."/>
            <person name="Nakano M."/>
            <person name="Shan H."/>
            <person name="Telgmann-Rauber A."/>
            <person name="Kanno A."/>
            <person name="Yue Z."/>
            <person name="Chen H."/>
            <person name="Li W."/>
            <person name="Chen Y."/>
            <person name="Xu X."/>
            <person name="Zhang Y."/>
            <person name="Luo S."/>
            <person name="Chen H."/>
            <person name="Gao J."/>
            <person name="Mao Z."/>
            <person name="Pires J.C."/>
            <person name="Luo M."/>
            <person name="Kudrna D."/>
            <person name="Wing R.A."/>
            <person name="Meyers B.C."/>
            <person name="Yi K."/>
            <person name="Kong H."/>
            <person name="Lavrijsen P."/>
            <person name="Sunseri F."/>
            <person name="Falavigna A."/>
            <person name="Ye Y."/>
            <person name="Leebens-Mack J.H."/>
            <person name="Chen G."/>
        </authorList>
    </citation>
    <scope>NUCLEOTIDE SEQUENCE [LARGE SCALE GENOMIC DNA]</scope>
    <source>
        <strain evidence="3">cv. DH0086</strain>
    </source>
</reference>
<evidence type="ECO:0000313" key="2">
    <source>
        <dbReference type="EMBL" id="ONK64117.1"/>
    </source>
</evidence>
<gene>
    <name evidence="2" type="ORF">A4U43_C07F22250</name>
</gene>
<feature type="compositionally biased region" description="Basic residues" evidence="1">
    <location>
        <begin position="162"/>
        <end position="172"/>
    </location>
</feature>
<dbReference type="EMBL" id="CM007387">
    <property type="protein sequence ID" value="ONK64117.1"/>
    <property type="molecule type" value="Genomic_DNA"/>
</dbReference>
<keyword evidence="3" id="KW-1185">Reference proteome</keyword>
<accession>A0A5P1EFX9</accession>
<dbReference type="AlphaFoldDB" id="A0A5P1EFX9"/>
<proteinExistence type="predicted"/>
<sequence>MRQEVRITDEREEEAPELASICSKKPRISGPLDKMVTDGKMKQTVLNEIERRQWKDLAHENLSMWAYAAGLSFHVFDIEEFDIACEAIRRYGRGYKRPSQHQFRAPLLKKACDKIEGGLKIQKHWWDEYVCNILIDGWTNRRGLSWKIVVDASGANEDPRRSRMTFRRHATRARTDQDGSSSTAIDDMTCEGTNEDD</sequence>
<evidence type="ECO:0000313" key="3">
    <source>
        <dbReference type="Proteomes" id="UP000243459"/>
    </source>
</evidence>
<feature type="region of interest" description="Disordered" evidence="1">
    <location>
        <begin position="157"/>
        <end position="197"/>
    </location>
</feature>
<dbReference type="Gramene" id="ONK64117">
    <property type="protein sequence ID" value="ONK64117"/>
    <property type="gene ID" value="A4U43_C07F22250"/>
</dbReference>
<protein>
    <recommendedName>
        <fullName evidence="4">DUF659 domain-containing protein</fullName>
    </recommendedName>
</protein>
<evidence type="ECO:0008006" key="4">
    <source>
        <dbReference type="Google" id="ProtNLM"/>
    </source>
</evidence>
<organism evidence="2 3">
    <name type="scientific">Asparagus officinalis</name>
    <name type="common">Garden asparagus</name>
    <dbReference type="NCBI Taxonomy" id="4686"/>
    <lineage>
        <taxon>Eukaryota</taxon>
        <taxon>Viridiplantae</taxon>
        <taxon>Streptophyta</taxon>
        <taxon>Embryophyta</taxon>
        <taxon>Tracheophyta</taxon>
        <taxon>Spermatophyta</taxon>
        <taxon>Magnoliopsida</taxon>
        <taxon>Liliopsida</taxon>
        <taxon>Asparagales</taxon>
        <taxon>Asparagaceae</taxon>
        <taxon>Asparagoideae</taxon>
        <taxon>Asparagus</taxon>
    </lineage>
</organism>